<dbReference type="Pfam" id="PF07004">
    <property type="entry name" value="SHIPPO-rpt"/>
    <property type="match status" value="1"/>
</dbReference>
<dbReference type="InterPro" id="IPR033557">
    <property type="entry name" value="CIMAP2"/>
</dbReference>
<dbReference type="AlphaFoldDB" id="A0AAW1KD43"/>
<feature type="compositionally biased region" description="Polar residues" evidence="1">
    <location>
        <begin position="545"/>
        <end position="560"/>
    </location>
</feature>
<dbReference type="PANTHER" id="PTHR34914:SF1">
    <property type="entry name" value="LYMPHOCYTE EXPANSION MOLECULE"/>
    <property type="match status" value="1"/>
</dbReference>
<feature type="region of interest" description="Disordered" evidence="1">
    <location>
        <begin position="626"/>
        <end position="674"/>
    </location>
</feature>
<dbReference type="PANTHER" id="PTHR34914">
    <property type="entry name" value="LYMPHOCYTE EXPANSION MOLECULE"/>
    <property type="match status" value="1"/>
</dbReference>
<dbReference type="InterPro" id="IPR010736">
    <property type="entry name" value="SHIPPO-rpt"/>
</dbReference>
<reference evidence="2 3" key="1">
    <citation type="journal article" date="2024" name="BMC Genomics">
        <title>De novo assembly and annotation of Popillia japonica's genome with initial clues to its potential as an invasive pest.</title>
        <authorList>
            <person name="Cucini C."/>
            <person name="Boschi S."/>
            <person name="Funari R."/>
            <person name="Cardaioli E."/>
            <person name="Iannotti N."/>
            <person name="Marturano G."/>
            <person name="Paoli F."/>
            <person name="Bruttini M."/>
            <person name="Carapelli A."/>
            <person name="Frati F."/>
            <person name="Nardi F."/>
        </authorList>
    </citation>
    <scope>NUCLEOTIDE SEQUENCE [LARGE SCALE GENOMIC DNA]</scope>
    <source>
        <strain evidence="2">DMR45628</strain>
    </source>
</reference>
<protein>
    <recommendedName>
        <fullName evidence="4">Ribosomal protein S4</fullName>
    </recommendedName>
</protein>
<evidence type="ECO:0000313" key="2">
    <source>
        <dbReference type="EMBL" id="KAK9717414.1"/>
    </source>
</evidence>
<feature type="region of interest" description="Disordered" evidence="1">
    <location>
        <begin position="310"/>
        <end position="353"/>
    </location>
</feature>
<feature type="region of interest" description="Disordered" evidence="1">
    <location>
        <begin position="534"/>
        <end position="560"/>
    </location>
</feature>
<evidence type="ECO:0000313" key="3">
    <source>
        <dbReference type="Proteomes" id="UP001458880"/>
    </source>
</evidence>
<gene>
    <name evidence="2" type="ORF">QE152_g23748</name>
</gene>
<dbReference type="EMBL" id="JASPKY010000241">
    <property type="protein sequence ID" value="KAK9717414.1"/>
    <property type="molecule type" value="Genomic_DNA"/>
</dbReference>
<accession>A0AAW1KD43</accession>
<keyword evidence="3" id="KW-1185">Reference proteome</keyword>
<dbReference type="Proteomes" id="UP001458880">
    <property type="component" value="Unassembled WGS sequence"/>
</dbReference>
<feature type="compositionally biased region" description="Polar residues" evidence="1">
    <location>
        <begin position="662"/>
        <end position="674"/>
    </location>
</feature>
<feature type="compositionally biased region" description="Low complexity" evidence="1">
    <location>
        <begin position="645"/>
        <end position="660"/>
    </location>
</feature>
<evidence type="ECO:0000256" key="1">
    <source>
        <dbReference type="SAM" id="MobiDB-lite"/>
    </source>
</evidence>
<proteinExistence type="predicted"/>
<sequence length="773" mass="88528">MPVNVGFGTTTDRFTTSVAKPRRPQKVSFRIPSPITRYKKKKSVSLWERQQETEKYIHDLQFNPVIAQNLRIKRSVGPGYYDLNISTFKESNLAEGAVFGTSKRSILTTAYKTPGPSTYFPNICERSFVLKKYFGTKSLFGEPYRWSRNKYENNRIPPNRYRLKSGIDELLQKRVSKKGPYQTFTGPRDLSTIRNHFAPANSLGDHFYIGLNSSVDFLLNHPSKKNFGVVYRAPARPMIDYCDRLHEHTSTCVLPKQTPGPCSYNITQHTIKPAKESKVPFNSTSKQWTDQLPTEQYAPGPGRYFLDGFNLDSSRPATPKQRLARIKSSRKSYTTHSSERGSSATRSTKSRTRMFRKRVQKLKEQYYKTLLKKVEGLATRRTDTSPDGELERVCLPDLDKRNKWILGLDPKVKSPVRTCEKIISQHTAVRAVSIDKLGTGRKLDSLYVKVTVDPDSNIKAEHLVDYYKRRTKRKLPLQLKIVKPTVEKPFVPSRDAIGLSHSLIYQRNSQLRNFFLLESNSSYRLEGRSTIGSSASTRLQRSRSSKLATSSEQSARNLLRQSSSIRKPLIELMKPPSSTNNPWKGLIKMPSSIKPQWSHLLKRFGSAKHKRVSLADPLRSYEKASNEMINQSDRTKHESKELVKQSSSSRSQLNRSRLGSIEQKSSHTFSEQSSMKDLGNEFMHQSSSTQHPLQEFRKRSAGTALEWNRSLKRLGSAMRPPQELAKQTSSTKLFWQGYLKQLESSEDQKKKVLVRRSIIEPIELPDDKKHSLE</sequence>
<name>A0AAW1KD43_POPJA</name>
<comment type="caution">
    <text evidence="2">The sequence shown here is derived from an EMBL/GenBank/DDBJ whole genome shotgun (WGS) entry which is preliminary data.</text>
</comment>
<evidence type="ECO:0008006" key="4">
    <source>
        <dbReference type="Google" id="ProtNLM"/>
    </source>
</evidence>
<feature type="compositionally biased region" description="Basic and acidic residues" evidence="1">
    <location>
        <begin position="633"/>
        <end position="643"/>
    </location>
</feature>
<organism evidence="2 3">
    <name type="scientific">Popillia japonica</name>
    <name type="common">Japanese beetle</name>
    <dbReference type="NCBI Taxonomy" id="7064"/>
    <lineage>
        <taxon>Eukaryota</taxon>
        <taxon>Metazoa</taxon>
        <taxon>Ecdysozoa</taxon>
        <taxon>Arthropoda</taxon>
        <taxon>Hexapoda</taxon>
        <taxon>Insecta</taxon>
        <taxon>Pterygota</taxon>
        <taxon>Neoptera</taxon>
        <taxon>Endopterygota</taxon>
        <taxon>Coleoptera</taxon>
        <taxon>Polyphaga</taxon>
        <taxon>Scarabaeiformia</taxon>
        <taxon>Scarabaeidae</taxon>
        <taxon>Rutelinae</taxon>
        <taxon>Popillia</taxon>
    </lineage>
</organism>